<reference evidence="2" key="1">
    <citation type="submission" date="2010-10" db="EMBL/GenBank/DDBJ databases">
        <title>Complete sequence of chromosome of Geobacillus sp. Y4.1MC1.</title>
        <authorList>
            <consortium name="US DOE Joint Genome Institute"/>
            <person name="Lucas S."/>
            <person name="Copeland A."/>
            <person name="Lapidus A."/>
            <person name="Cheng J.-F."/>
            <person name="Bruce D."/>
            <person name="Goodwin L."/>
            <person name="Pitluck S."/>
            <person name="Chertkov O."/>
            <person name="Zhang X."/>
            <person name="Detter J.C."/>
            <person name="Han C."/>
            <person name="Tapia R."/>
            <person name="Land M."/>
            <person name="Hauser L."/>
            <person name="Jeffries C."/>
            <person name="Kyrpides N."/>
            <person name="Ivanova N."/>
            <person name="Ovchinnikova G."/>
            <person name="Brumm P."/>
            <person name="Mead D."/>
            <person name="Woyke T."/>
        </authorList>
    </citation>
    <scope>NUCLEOTIDE SEQUENCE [LARGE SCALE GENOMIC DNA]</scope>
    <source>
        <strain evidence="2">Y4.1MC1</strain>
    </source>
</reference>
<evidence type="ECO:0000256" key="1">
    <source>
        <dbReference type="SAM" id="Phobius"/>
    </source>
</evidence>
<name>A0A7U4DMH5_GEOS0</name>
<gene>
    <name evidence="2" type="ORF">GY4MC1_3620</name>
</gene>
<keyword evidence="1" id="KW-1133">Transmembrane helix</keyword>
<accession>A0A7U4DMH5</accession>
<sequence>MHVCQGQIFYQEGIFMNKRKPVKKLIGIVFFILVFVFACTVFFLDLYLTPLNAAKKNNYIHKNAVLLKEISARENKIYIFQDNDQSYKTVISKPFGPFWKSEIAFNYQSNLKNDIETVGYAKINDQTINMLMLAFKTNTNDIKYVEAGPDGERFLRPMHLGNIEIFYWEGKFNERDINPIALSADKKPKYYYGFSKDEQYDDLRTIQWHEYH</sequence>
<proteinExistence type="predicted"/>
<organism evidence="2">
    <name type="scientific">Geobacillus sp. (strain Y4.1MC1)</name>
    <dbReference type="NCBI Taxonomy" id="581103"/>
    <lineage>
        <taxon>Bacteria</taxon>
        <taxon>Bacillati</taxon>
        <taxon>Bacillota</taxon>
        <taxon>Bacilli</taxon>
        <taxon>Bacillales</taxon>
        <taxon>Anoxybacillaceae</taxon>
        <taxon>Geobacillus</taxon>
    </lineage>
</organism>
<evidence type="ECO:0000313" key="2">
    <source>
        <dbReference type="EMBL" id="ADP76257.1"/>
    </source>
</evidence>
<dbReference type="KEGG" id="gmc:GY4MC1_3620"/>
<keyword evidence="1" id="KW-0472">Membrane</keyword>
<feature type="transmembrane region" description="Helical" evidence="1">
    <location>
        <begin position="25"/>
        <end position="48"/>
    </location>
</feature>
<dbReference type="EMBL" id="CP002293">
    <property type="protein sequence ID" value="ADP76257.1"/>
    <property type="molecule type" value="Genomic_DNA"/>
</dbReference>
<keyword evidence="1" id="KW-0812">Transmembrane</keyword>
<protein>
    <submittedName>
        <fullName evidence="2">Uncharacterized protein</fullName>
    </submittedName>
</protein>
<dbReference type="AlphaFoldDB" id="A0A7U4DMH5"/>